<evidence type="ECO:0000259" key="18">
    <source>
        <dbReference type="Pfam" id="PF20511"/>
    </source>
</evidence>
<evidence type="ECO:0000256" key="6">
    <source>
        <dbReference type="ARBA" id="ARBA00011956"/>
    </source>
</evidence>
<keyword evidence="9 13" id="KW-0479">Metal-binding</keyword>
<evidence type="ECO:0000313" key="20">
    <source>
        <dbReference type="EMBL" id="MBW0498845.1"/>
    </source>
</evidence>
<dbReference type="GO" id="GO:0009298">
    <property type="term" value="P:GDP-mannose biosynthetic process"/>
    <property type="evidence" value="ECO:0007669"/>
    <property type="project" value="InterPro"/>
</dbReference>
<evidence type="ECO:0000256" key="7">
    <source>
        <dbReference type="ARBA" id="ARBA00018236"/>
    </source>
</evidence>
<dbReference type="EMBL" id="AVOT02014932">
    <property type="protein sequence ID" value="MBW0498845.1"/>
    <property type="molecule type" value="Genomic_DNA"/>
</dbReference>
<evidence type="ECO:0000256" key="3">
    <source>
        <dbReference type="ARBA" id="ARBA00004496"/>
    </source>
</evidence>
<proteinExistence type="inferred from homology"/>
<keyword evidence="11 14" id="KW-0413">Isomerase</keyword>
<comment type="catalytic activity">
    <reaction evidence="1 14">
        <text>D-mannose 6-phosphate = D-fructose 6-phosphate</text>
        <dbReference type="Rhea" id="RHEA:12356"/>
        <dbReference type="ChEBI" id="CHEBI:58735"/>
        <dbReference type="ChEBI" id="CHEBI:61527"/>
        <dbReference type="EC" id="5.3.1.8"/>
    </reaction>
</comment>
<evidence type="ECO:0000256" key="10">
    <source>
        <dbReference type="ARBA" id="ARBA00022833"/>
    </source>
</evidence>
<dbReference type="PANTHER" id="PTHR10309:SF0">
    <property type="entry name" value="MANNOSE-6-PHOSPHATE ISOMERASE"/>
    <property type="match status" value="1"/>
</dbReference>
<dbReference type="OrthoDB" id="6605218at2759"/>
<dbReference type="InterPro" id="IPR001250">
    <property type="entry name" value="Man6P_Isoase-1"/>
</dbReference>
<gene>
    <name evidence="20" type="ORF">O181_038560</name>
</gene>
<comment type="function">
    <text evidence="2">Involved in the synthesis of the GDP-mannose and dolichol-phosphate-mannose required for a number of critical mannosyl transfer reactions.</text>
</comment>
<dbReference type="FunFam" id="1.10.441.10:FF:000001">
    <property type="entry name" value="Mannose-6-phosphate isomerase"/>
    <property type="match status" value="1"/>
</dbReference>
<dbReference type="GO" id="GO:0005975">
    <property type="term" value="P:carbohydrate metabolic process"/>
    <property type="evidence" value="ECO:0007669"/>
    <property type="project" value="InterPro"/>
</dbReference>
<dbReference type="PROSITE" id="PS00966">
    <property type="entry name" value="PMI_I_2"/>
    <property type="match status" value="1"/>
</dbReference>
<dbReference type="PIRSF" id="PIRSF001480">
    <property type="entry name" value="Mannose-6-phosphate_isomerase"/>
    <property type="match status" value="1"/>
</dbReference>
<feature type="binding site" evidence="13">
    <location>
        <position position="109"/>
    </location>
    <ligand>
        <name>Zn(2+)</name>
        <dbReference type="ChEBI" id="CHEBI:29105"/>
    </ligand>
</feature>
<dbReference type="PANTHER" id="PTHR10309">
    <property type="entry name" value="MANNOSE-6-PHOSPHATE ISOMERASE"/>
    <property type="match status" value="1"/>
</dbReference>
<keyword evidence="8" id="KW-0963">Cytoplasm</keyword>
<dbReference type="Pfam" id="PF20511">
    <property type="entry name" value="PMI_typeI_cat"/>
    <property type="match status" value="1"/>
</dbReference>
<evidence type="ECO:0000256" key="9">
    <source>
        <dbReference type="ARBA" id="ARBA00022723"/>
    </source>
</evidence>
<dbReference type="Proteomes" id="UP000765509">
    <property type="component" value="Unassembled WGS sequence"/>
</dbReference>
<dbReference type="Pfam" id="PF01238">
    <property type="entry name" value="PMI_typeI_C"/>
    <property type="match status" value="1"/>
</dbReference>
<evidence type="ECO:0000256" key="1">
    <source>
        <dbReference type="ARBA" id="ARBA00000757"/>
    </source>
</evidence>
<keyword evidence="10 13" id="KW-0862">Zinc</keyword>
<evidence type="ECO:0000256" key="4">
    <source>
        <dbReference type="ARBA" id="ARBA00004666"/>
    </source>
</evidence>
<dbReference type="AlphaFoldDB" id="A0A9Q3DD46"/>
<evidence type="ECO:0000256" key="13">
    <source>
        <dbReference type="PIRSR" id="PIRSR001480-2"/>
    </source>
</evidence>
<evidence type="ECO:0000256" key="16">
    <source>
        <dbReference type="RuleBase" id="RU004248"/>
    </source>
</evidence>
<feature type="binding site" evidence="13">
    <location>
        <position position="111"/>
    </location>
    <ligand>
        <name>Zn(2+)</name>
        <dbReference type="ChEBI" id="CHEBI:29105"/>
    </ligand>
</feature>
<dbReference type="Gene3D" id="2.60.120.10">
    <property type="entry name" value="Jelly Rolls"/>
    <property type="match status" value="2"/>
</dbReference>
<dbReference type="FunFam" id="2.60.120.10:FF:000030">
    <property type="entry name" value="Mannose-6-phosphate isomerase ManA"/>
    <property type="match status" value="1"/>
</dbReference>
<dbReference type="GO" id="GO:0004476">
    <property type="term" value="F:mannose-6-phosphate isomerase activity"/>
    <property type="evidence" value="ECO:0007669"/>
    <property type="project" value="UniProtKB-EC"/>
</dbReference>
<reference evidence="20" key="1">
    <citation type="submission" date="2021-03" db="EMBL/GenBank/DDBJ databases">
        <title>Draft genome sequence of rust myrtle Austropuccinia psidii MF-1, a brazilian biotype.</title>
        <authorList>
            <person name="Quecine M.C."/>
            <person name="Pachon D.M.R."/>
            <person name="Bonatelli M.L."/>
            <person name="Correr F.H."/>
            <person name="Franceschini L.M."/>
            <person name="Leite T.F."/>
            <person name="Margarido G.R.A."/>
            <person name="Almeida C.A."/>
            <person name="Ferrarezi J.A."/>
            <person name="Labate C.A."/>
        </authorList>
    </citation>
    <scope>NUCLEOTIDE SEQUENCE</scope>
    <source>
        <strain evidence="20">MF-1</strain>
    </source>
</reference>
<evidence type="ECO:0000256" key="5">
    <source>
        <dbReference type="ARBA" id="ARBA00010772"/>
    </source>
</evidence>
<name>A0A9Q3DD46_9BASI</name>
<evidence type="ECO:0000256" key="14">
    <source>
        <dbReference type="RuleBase" id="RU000611"/>
    </source>
</evidence>
<comment type="cofactor">
    <cofactor evidence="13 14">
        <name>Zn(2+)</name>
        <dbReference type="ChEBI" id="CHEBI:29105"/>
    </cofactor>
    <text evidence="13 14">Binds 1 zinc ion per subunit.</text>
</comment>
<comment type="subcellular location">
    <subcellularLocation>
        <location evidence="3">Cytoplasm</location>
    </subcellularLocation>
</comment>
<dbReference type="NCBIfam" id="TIGR00218">
    <property type="entry name" value="manA"/>
    <property type="match status" value="1"/>
</dbReference>
<dbReference type="PROSITE" id="PS00965">
    <property type="entry name" value="PMI_I_1"/>
    <property type="match status" value="1"/>
</dbReference>
<evidence type="ECO:0000256" key="15">
    <source>
        <dbReference type="RuleBase" id="RU004189"/>
    </source>
</evidence>
<dbReference type="Gene3D" id="1.10.441.10">
    <property type="entry name" value="Phosphomannose Isomerase, domain 2"/>
    <property type="match status" value="1"/>
</dbReference>
<evidence type="ECO:0000256" key="12">
    <source>
        <dbReference type="PIRSR" id="PIRSR001480-1"/>
    </source>
</evidence>
<dbReference type="InterPro" id="IPR016305">
    <property type="entry name" value="Mannose-6-P_Isomerase"/>
</dbReference>
<comment type="pathway">
    <text evidence="4 16">Nucleotide-sugar biosynthesis; GDP-alpha-D-mannose biosynthesis; alpha-D-mannose 1-phosphate from D-fructose 6-phosphate: step 1/2.</text>
</comment>
<comment type="similarity">
    <text evidence="5 15">Belongs to the mannose-6-phosphate isomerase type 1 family.</text>
</comment>
<protein>
    <recommendedName>
        <fullName evidence="7 14">Mannose-6-phosphate isomerase</fullName>
        <ecNumber evidence="6 14">5.3.1.8</ecNumber>
    </recommendedName>
</protein>
<evidence type="ECO:0000256" key="2">
    <source>
        <dbReference type="ARBA" id="ARBA00002564"/>
    </source>
</evidence>
<evidence type="ECO:0000259" key="19">
    <source>
        <dbReference type="Pfam" id="PF20512"/>
    </source>
</evidence>
<feature type="binding site" evidence="13">
    <location>
        <position position="290"/>
    </location>
    <ligand>
        <name>Zn(2+)</name>
        <dbReference type="ChEBI" id="CHEBI:29105"/>
    </ligand>
</feature>
<dbReference type="Pfam" id="PF20512">
    <property type="entry name" value="PMI_typeI_hel"/>
    <property type="match status" value="1"/>
</dbReference>
<dbReference type="SUPFAM" id="SSF51182">
    <property type="entry name" value="RmlC-like cupins"/>
    <property type="match status" value="1"/>
</dbReference>
<dbReference type="GO" id="GO:0005829">
    <property type="term" value="C:cytosol"/>
    <property type="evidence" value="ECO:0007669"/>
    <property type="project" value="TreeGrafter"/>
</dbReference>
<comment type="caution">
    <text evidence="20">The sequence shown here is derived from an EMBL/GenBank/DDBJ whole genome shotgun (WGS) entry which is preliminary data.</text>
</comment>
<sequence length="437" mass="48800">MAGSIPSVFQLIPQVQSYDWGKIGSQSKVAQFASHSKDFSLDESKPYAELWMGAHPNLPSKLSSNSQSLSDLINSDPSKWLGHSISVKFKNQLPFLFKVLSIQKALSIQAHPDLDLAIKLHQNHPKIYKDPNHKPEMAIAITPFSGFCGFRPLNQISNYLNQVPELADLIGHETVNRFLNSIPINSTDPSIISSINPNQSNLKHHQALLKELFSKLMNAPDQSVIDQVTKLIKRIQSNGGRQKEFGTDEELLLRLNEQFPNDIGIFCTFLLNVIHLQPGQAAFLQADEPHAYLTGDIIECMAASDNVVRAGLTPKLRDVSTLTEMLTYSYGPSESQLMKPQLFKSCKYTTLYDPPIQEFSVLLTNLSPNQQDKHPPINGPSILIVTHGFGSILVCEDDQEIITEHEGQIYFIAPQKSIKLIAKENNGFIIYRAFVEA</sequence>
<feature type="binding site" evidence="13">
    <location>
        <position position="136"/>
    </location>
    <ligand>
        <name>Zn(2+)</name>
        <dbReference type="ChEBI" id="CHEBI:29105"/>
    </ligand>
</feature>
<dbReference type="PRINTS" id="PR00714">
    <property type="entry name" value="MAN6PISMRASE"/>
</dbReference>
<evidence type="ECO:0000256" key="11">
    <source>
        <dbReference type="ARBA" id="ARBA00023235"/>
    </source>
</evidence>
<organism evidence="20 21">
    <name type="scientific">Austropuccinia psidii MF-1</name>
    <dbReference type="NCBI Taxonomy" id="1389203"/>
    <lineage>
        <taxon>Eukaryota</taxon>
        <taxon>Fungi</taxon>
        <taxon>Dikarya</taxon>
        <taxon>Basidiomycota</taxon>
        <taxon>Pucciniomycotina</taxon>
        <taxon>Pucciniomycetes</taxon>
        <taxon>Pucciniales</taxon>
        <taxon>Sphaerophragmiaceae</taxon>
        <taxon>Austropuccinia</taxon>
    </lineage>
</organism>
<dbReference type="InterPro" id="IPR046458">
    <property type="entry name" value="PMI_typeI_hel"/>
</dbReference>
<dbReference type="InterPro" id="IPR011051">
    <property type="entry name" value="RmlC_Cupin_sf"/>
</dbReference>
<dbReference type="CDD" id="cd07011">
    <property type="entry name" value="cupin_PMI_type_I_N"/>
    <property type="match status" value="1"/>
</dbReference>
<dbReference type="InterPro" id="IPR014710">
    <property type="entry name" value="RmlC-like_jellyroll"/>
</dbReference>
<feature type="domain" description="Phosphomannose isomerase type I catalytic" evidence="18">
    <location>
        <begin position="8"/>
        <end position="153"/>
    </location>
</feature>
<evidence type="ECO:0000256" key="8">
    <source>
        <dbReference type="ARBA" id="ARBA00022490"/>
    </source>
</evidence>
<dbReference type="InterPro" id="IPR046457">
    <property type="entry name" value="PMI_typeI_cat"/>
</dbReference>
<evidence type="ECO:0000313" key="21">
    <source>
        <dbReference type="Proteomes" id="UP000765509"/>
    </source>
</evidence>
<feature type="domain" description="Phosphomannose isomerase type I helical insertion" evidence="19">
    <location>
        <begin position="193"/>
        <end position="271"/>
    </location>
</feature>
<evidence type="ECO:0000259" key="17">
    <source>
        <dbReference type="Pfam" id="PF01238"/>
    </source>
</evidence>
<dbReference type="InterPro" id="IPR018050">
    <property type="entry name" value="Pmannose_isomerase-type1_CS"/>
</dbReference>
<accession>A0A9Q3DD46</accession>
<keyword evidence="21" id="KW-1185">Reference proteome</keyword>
<feature type="domain" description="Phosphomannose isomerase type I C-terminal" evidence="17">
    <location>
        <begin position="351"/>
        <end position="392"/>
    </location>
</feature>
<dbReference type="GO" id="GO:0008270">
    <property type="term" value="F:zinc ion binding"/>
    <property type="evidence" value="ECO:0007669"/>
    <property type="project" value="InterPro"/>
</dbReference>
<dbReference type="InterPro" id="IPR046456">
    <property type="entry name" value="PMI_typeI_C"/>
</dbReference>
<dbReference type="EC" id="5.3.1.8" evidence="6 14"/>
<feature type="active site" evidence="12">
    <location>
        <position position="309"/>
    </location>
</feature>